<accession>S9UHZ5</accession>
<dbReference type="GO" id="GO:0030127">
    <property type="term" value="C:COPII vesicle coat"/>
    <property type="evidence" value="ECO:0007669"/>
    <property type="project" value="InterPro"/>
</dbReference>
<evidence type="ECO:0000313" key="6">
    <source>
        <dbReference type="Proteomes" id="UP000015354"/>
    </source>
</evidence>
<keyword evidence="6" id="KW-1185">Reference proteome</keyword>
<dbReference type="SUPFAM" id="SSF53300">
    <property type="entry name" value="vWA-like"/>
    <property type="match status" value="1"/>
</dbReference>
<dbReference type="GO" id="GO:0070971">
    <property type="term" value="C:endoplasmic reticulum exit site"/>
    <property type="evidence" value="ECO:0007669"/>
    <property type="project" value="TreeGrafter"/>
</dbReference>
<dbReference type="PANTHER" id="PTHR13803">
    <property type="entry name" value="SEC24-RELATED PROTEIN"/>
    <property type="match status" value="1"/>
</dbReference>
<feature type="domain" description="Sec23/Sec24 trunk" evidence="1">
    <location>
        <begin position="5"/>
        <end position="202"/>
    </location>
</feature>
<dbReference type="GO" id="GO:0006886">
    <property type="term" value="P:intracellular protein transport"/>
    <property type="evidence" value="ECO:0007669"/>
    <property type="project" value="InterPro"/>
</dbReference>
<sequence>MAERTPQARVSFITFGSQLHFYNFRHPQVPQLCVPDVDDPFSPLPFMSMCWLEVGSEMEHIEAFLARVPTYAADAREPSSECVVGAAVKVATLVLSGLGGGRVIVSTHGLPSRGVGVLKPREQHKLYGTEKEKELLRPMEGFWSALATDAAKQGIAFDLFVFCGEYCELVTLSALSHVTNGRVFHFSKYDPMIDSTKVQAQLLQLMTEEAGYAGILRVRASAGLRVKRYRGHFLSQNSLDMDLASVTGSSTFFVDLEHEGNLDKKGYVYFQTALLYTTRTGHRRVRVHSFRQRTTPQYSTMFESMDLEAIVFGLAQSAIGEAVNKGPQHARQRLTEQLIKMLTTYRRYAAAEETRGSSSTLLMPTRLRLLALYVLCLLRSDALVEGTTVRIDDRVSNIFDLITMPIHKLLIYLYPSLYAVHHLRDKPHVGTINPATNNYYLPPHEQLILESIVKQGVYVLCDEQARLVYLWIGSRVDPDVSIFLFGVADATTVGLAGGPGEDQFDERLRNLLYALTTRDDGVRRLVVVHEGSVAEESFFKQLKEEKADHSMGYSELLELVHKSVRNALL</sequence>
<dbReference type="Pfam" id="PF04815">
    <property type="entry name" value="Sec23_helical"/>
    <property type="match status" value="1"/>
</dbReference>
<dbReference type="SUPFAM" id="SSF81995">
    <property type="entry name" value="beta-sandwich domain of Sec23/24"/>
    <property type="match status" value="1"/>
</dbReference>
<feature type="domain" description="Sec23/Sec24 beta-sandwich" evidence="3">
    <location>
        <begin position="211"/>
        <end position="294"/>
    </location>
</feature>
<feature type="domain" description="Sec23/Sec24 helical" evidence="2">
    <location>
        <begin position="306"/>
        <end position="410"/>
    </location>
</feature>
<dbReference type="InterPro" id="IPR006896">
    <property type="entry name" value="Sec23/24_trunk_dom"/>
</dbReference>
<dbReference type="Gene3D" id="2.60.40.1670">
    <property type="entry name" value="beta-sandwich domain of Sec23/24"/>
    <property type="match status" value="1"/>
</dbReference>
<name>S9UHZ5_9TRYP</name>
<dbReference type="PANTHER" id="PTHR13803:SF4">
    <property type="entry name" value="SECRETORY 24CD, ISOFORM C"/>
    <property type="match status" value="1"/>
</dbReference>
<dbReference type="InterPro" id="IPR036180">
    <property type="entry name" value="Gelsolin-like_dom_sf"/>
</dbReference>
<evidence type="ECO:0000313" key="4">
    <source>
        <dbReference type="EMBL" id="EPY23169.1"/>
    </source>
</evidence>
<dbReference type="Gene3D" id="3.40.50.410">
    <property type="entry name" value="von Willebrand factor, type A domain"/>
    <property type="match status" value="1"/>
</dbReference>
<dbReference type="InterPro" id="IPR036175">
    <property type="entry name" value="Sec23/24_helical_dom_sf"/>
</dbReference>
<dbReference type="EMBL" id="ATMH01007834">
    <property type="protein sequence ID" value="EPY23169.1"/>
    <property type="molecule type" value="Genomic_DNA"/>
</dbReference>
<organism evidence="5 6">
    <name type="scientific">Strigomonas culicis</name>
    <dbReference type="NCBI Taxonomy" id="28005"/>
    <lineage>
        <taxon>Eukaryota</taxon>
        <taxon>Discoba</taxon>
        <taxon>Euglenozoa</taxon>
        <taxon>Kinetoplastea</taxon>
        <taxon>Metakinetoplastina</taxon>
        <taxon>Trypanosomatida</taxon>
        <taxon>Trypanosomatidae</taxon>
        <taxon>Strigomonadinae</taxon>
        <taxon>Strigomonas</taxon>
    </lineage>
</organism>
<dbReference type="InterPro" id="IPR006900">
    <property type="entry name" value="Sec23/24_helical_dom"/>
</dbReference>
<dbReference type="InterPro" id="IPR012990">
    <property type="entry name" value="Beta-sandwich_Sec23_24"/>
</dbReference>
<reference evidence="5 6" key="1">
    <citation type="journal article" date="2013" name="PLoS ONE">
        <title>Predicting the Proteins of Angomonas deanei, Strigomonas culicis and Their Respective Endosymbionts Reveals New Aspects of the Trypanosomatidae Family.</title>
        <authorList>
            <person name="Motta M.C."/>
            <person name="Martins A.C."/>
            <person name="de Souza S.S."/>
            <person name="Catta-Preta C.M."/>
            <person name="Silva R."/>
            <person name="Klein C.C."/>
            <person name="de Almeida L.G."/>
            <person name="de Lima Cunha O."/>
            <person name="Ciapina L.P."/>
            <person name="Brocchi M."/>
            <person name="Colabardini A.C."/>
            <person name="de Araujo Lima B."/>
            <person name="Machado C.R."/>
            <person name="de Almeida Soares C.M."/>
            <person name="Probst C.M."/>
            <person name="de Menezes C.B."/>
            <person name="Thompson C.E."/>
            <person name="Bartholomeu D.C."/>
            <person name="Gradia D.F."/>
            <person name="Pavoni D.P."/>
            <person name="Grisard E.C."/>
            <person name="Fantinatti-Garboggini F."/>
            <person name="Marchini F.K."/>
            <person name="Rodrigues-Luiz G.F."/>
            <person name="Wagner G."/>
            <person name="Goldman G.H."/>
            <person name="Fietto J.L."/>
            <person name="Elias M.C."/>
            <person name="Goldman M.H."/>
            <person name="Sagot M.F."/>
            <person name="Pereira M."/>
            <person name="Stoco P.H."/>
            <person name="de Mendonca-Neto R.P."/>
            <person name="Teixeira S.M."/>
            <person name="Maciel T.E."/>
            <person name="de Oliveira Mendes T.A."/>
            <person name="Urmenyi T.P."/>
            <person name="de Souza W."/>
            <person name="Schenkman S."/>
            <person name="de Vasconcelos A.T."/>
        </authorList>
    </citation>
    <scope>NUCLEOTIDE SEQUENCE [LARGE SCALE GENOMIC DNA]</scope>
</reference>
<dbReference type="InterPro" id="IPR036465">
    <property type="entry name" value="vWFA_dom_sf"/>
</dbReference>
<reference evidence="5" key="2">
    <citation type="submission" date="2013-03" db="EMBL/GenBank/DDBJ databases">
        <authorList>
            <person name="Motta M.C.M."/>
            <person name="Martins A.C.A."/>
            <person name="Preta C.M.C.C."/>
            <person name="Silva R."/>
            <person name="de Souza S.S."/>
            <person name="Klein C.C."/>
            <person name="de Almeida L.G.P."/>
            <person name="Cunha O.L."/>
            <person name="Colabardini A.C."/>
            <person name="Lima B.A."/>
            <person name="Machado C.R."/>
            <person name="Soares C.M.A."/>
            <person name="de Menezes C.B.A."/>
            <person name="Bartolomeu D.C."/>
            <person name="Grisard E.C."/>
            <person name="Fantinatti-Garboggini F."/>
            <person name="Rodrigues-Luiz G.F."/>
            <person name="Wagner G."/>
            <person name="Goldman G.H."/>
            <person name="Fietto J.L.R."/>
            <person name="Ciapina L.P."/>
            <person name="Brocchi M."/>
            <person name="Elias M.C."/>
            <person name="Goldman M.H.S."/>
            <person name="Sagot M.-F."/>
            <person name="Pereira M."/>
            <person name="Stoco P.H."/>
            <person name="Teixeira S.M.R."/>
            <person name="de Mendonca-Neto R.P."/>
            <person name="Maciel T.E.F."/>
            <person name="Mendes T.A.O."/>
            <person name="Urmenyi T.P."/>
            <person name="Teixeira M.M.G."/>
            <person name="de Camargo E.F.P."/>
            <person name="de Sousa W."/>
            <person name="Schenkman S."/>
            <person name="de Vasconcelos A.T.R."/>
        </authorList>
    </citation>
    <scope>NUCLEOTIDE SEQUENCE</scope>
</reference>
<dbReference type="SUPFAM" id="SSF82754">
    <property type="entry name" value="C-terminal, gelsolin-like domain of Sec23/24"/>
    <property type="match status" value="1"/>
</dbReference>
<dbReference type="OrthoDB" id="49016at2759"/>
<protein>
    <submittedName>
        <fullName evidence="5">Protein transport protein SEC24</fullName>
    </submittedName>
</protein>
<gene>
    <name evidence="5" type="ORF">STCU_05168</name>
    <name evidence="4" type="ORF">STCU_07834</name>
</gene>
<evidence type="ECO:0000259" key="2">
    <source>
        <dbReference type="Pfam" id="PF04815"/>
    </source>
</evidence>
<dbReference type="GO" id="GO:0000149">
    <property type="term" value="F:SNARE binding"/>
    <property type="evidence" value="ECO:0007669"/>
    <property type="project" value="TreeGrafter"/>
</dbReference>
<dbReference type="Pfam" id="PF04811">
    <property type="entry name" value="Sec23_trunk"/>
    <property type="match status" value="1"/>
</dbReference>
<dbReference type="EMBL" id="ATMH01005168">
    <property type="protein sequence ID" value="EPY28364.1"/>
    <property type="molecule type" value="Genomic_DNA"/>
</dbReference>
<dbReference type="InterPro" id="IPR050550">
    <property type="entry name" value="SEC23_SEC24_subfamily"/>
</dbReference>
<dbReference type="Gene3D" id="1.20.120.730">
    <property type="entry name" value="Sec23/Sec24 helical domain"/>
    <property type="match status" value="1"/>
</dbReference>
<comment type="caution">
    <text evidence="5">The sequence shown here is derived from an EMBL/GenBank/DDBJ whole genome shotgun (WGS) entry which is preliminary data.</text>
</comment>
<dbReference type="AlphaFoldDB" id="S9UHZ5"/>
<evidence type="ECO:0000259" key="3">
    <source>
        <dbReference type="Pfam" id="PF08033"/>
    </source>
</evidence>
<evidence type="ECO:0000313" key="5">
    <source>
        <dbReference type="EMBL" id="EPY28364.1"/>
    </source>
</evidence>
<dbReference type="Pfam" id="PF08033">
    <property type="entry name" value="Sec23_BS"/>
    <property type="match status" value="1"/>
</dbReference>
<evidence type="ECO:0000259" key="1">
    <source>
        <dbReference type="Pfam" id="PF04811"/>
    </source>
</evidence>
<dbReference type="Gene3D" id="3.40.20.10">
    <property type="entry name" value="Severin"/>
    <property type="match status" value="1"/>
</dbReference>
<proteinExistence type="predicted"/>
<dbReference type="GO" id="GO:0008270">
    <property type="term" value="F:zinc ion binding"/>
    <property type="evidence" value="ECO:0007669"/>
    <property type="project" value="TreeGrafter"/>
</dbReference>
<dbReference type="SUPFAM" id="SSF81811">
    <property type="entry name" value="Helical domain of Sec23/24"/>
    <property type="match status" value="1"/>
</dbReference>
<dbReference type="Proteomes" id="UP000015354">
    <property type="component" value="Unassembled WGS sequence"/>
</dbReference>
<dbReference type="InterPro" id="IPR029006">
    <property type="entry name" value="ADF-H/Gelsolin-like_dom_sf"/>
</dbReference>
<dbReference type="GO" id="GO:0090110">
    <property type="term" value="P:COPII-coated vesicle cargo loading"/>
    <property type="evidence" value="ECO:0007669"/>
    <property type="project" value="TreeGrafter"/>
</dbReference>